<dbReference type="AlphaFoldDB" id="A0A158CZV6"/>
<dbReference type="EMBL" id="FCNX02000013">
    <property type="protein sequence ID" value="SAK87873.1"/>
    <property type="molecule type" value="Genomic_DNA"/>
</dbReference>
<dbReference type="PANTHER" id="PTHR43825">
    <property type="entry name" value="PYRUVATE DEHYDROGENASE E1 COMPONENT"/>
    <property type="match status" value="1"/>
</dbReference>
<dbReference type="InterPro" id="IPR055152">
    <property type="entry name" value="Transketolase-like_C_2"/>
</dbReference>
<dbReference type="GO" id="GO:0046872">
    <property type="term" value="F:metal ion binding"/>
    <property type="evidence" value="ECO:0007669"/>
    <property type="project" value="UniProtKB-KW"/>
</dbReference>
<dbReference type="Pfam" id="PF17831">
    <property type="entry name" value="PDH_E1_M"/>
    <property type="match status" value="1"/>
</dbReference>
<feature type="compositionally biased region" description="Polar residues" evidence="11">
    <location>
        <begin position="1"/>
        <end position="12"/>
    </location>
</feature>
<comment type="function">
    <text evidence="2 9">Component of the pyruvate dehydrogenase (PDH) complex, that catalyzes the overall conversion of pyruvate to acetyl-CoA and CO(2).</text>
</comment>
<evidence type="ECO:0000256" key="8">
    <source>
        <dbReference type="ARBA" id="ARBA00051231"/>
    </source>
</evidence>
<dbReference type="SUPFAM" id="SSF52518">
    <property type="entry name" value="Thiamin diphosphate-binding fold (THDP-binding)"/>
    <property type="match status" value="2"/>
</dbReference>
<comment type="cofactor">
    <cofactor evidence="10">
        <name>Mg(2+)</name>
        <dbReference type="ChEBI" id="CHEBI:18420"/>
    </cofactor>
</comment>
<feature type="binding site" evidence="10">
    <location>
        <position position="242"/>
    </location>
    <ligand>
        <name>Mg(2+)</name>
        <dbReference type="ChEBI" id="CHEBI:18420"/>
    </ligand>
</feature>
<evidence type="ECO:0000256" key="6">
    <source>
        <dbReference type="ARBA" id="ARBA00023052"/>
    </source>
</evidence>
<feature type="domain" description="Transketolase N-terminal" evidence="12">
    <location>
        <begin position="117"/>
        <end position="312"/>
    </location>
</feature>
<dbReference type="Proteomes" id="UP000054903">
    <property type="component" value="Unassembled WGS sequence"/>
</dbReference>
<feature type="binding site" evidence="10">
    <location>
        <position position="274"/>
    </location>
    <ligand>
        <name>Mg(2+)</name>
        <dbReference type="ChEBI" id="CHEBI:18420"/>
    </ligand>
</feature>
<dbReference type="InterPro" id="IPR041621">
    <property type="entry name" value="PDH_E1_M"/>
</dbReference>
<dbReference type="PANTHER" id="PTHR43825:SF3">
    <property type="entry name" value="PYRUVATE DEHYDROGENASE E1 COMPONENT"/>
    <property type="match status" value="1"/>
</dbReference>
<evidence type="ECO:0000259" key="12">
    <source>
        <dbReference type="Pfam" id="PF00456"/>
    </source>
</evidence>
<feature type="domain" description="Pyruvate dehydrogenase E1 component middle" evidence="13">
    <location>
        <begin position="499"/>
        <end position="711"/>
    </location>
</feature>
<keyword evidence="10" id="KW-0460">Magnesium</keyword>
<dbReference type="InterPro" id="IPR009014">
    <property type="entry name" value="Transketo_C/PFOR_II"/>
</dbReference>
<dbReference type="InterPro" id="IPR017600">
    <property type="entry name" value="Alpha-ketoglut_DH"/>
</dbReference>
<dbReference type="Gene3D" id="3.40.50.970">
    <property type="match status" value="2"/>
</dbReference>
<evidence type="ECO:0000256" key="1">
    <source>
        <dbReference type="ARBA" id="ARBA00001964"/>
    </source>
</evidence>
<name>A0A158CZV6_9BURK</name>
<dbReference type="Gene3D" id="3.40.50.920">
    <property type="match status" value="1"/>
</dbReference>
<dbReference type="NCBIfam" id="TIGR00759">
    <property type="entry name" value="aceE"/>
    <property type="match status" value="1"/>
</dbReference>
<dbReference type="NCBIfam" id="TIGR03186">
    <property type="entry name" value="AKGDH_not_PDH"/>
    <property type="match status" value="1"/>
</dbReference>
<dbReference type="SUPFAM" id="SSF52922">
    <property type="entry name" value="TK C-terminal domain-like"/>
    <property type="match status" value="1"/>
</dbReference>
<evidence type="ECO:0000256" key="2">
    <source>
        <dbReference type="ARBA" id="ARBA00003157"/>
    </source>
</evidence>
<dbReference type="InterPro" id="IPR005474">
    <property type="entry name" value="Transketolase_N"/>
</dbReference>
<feature type="region of interest" description="Disordered" evidence="11">
    <location>
        <begin position="1"/>
        <end position="23"/>
    </location>
</feature>
<dbReference type="CDD" id="cd02017">
    <property type="entry name" value="TPP_E1_EcPDC_like"/>
    <property type="match status" value="1"/>
</dbReference>
<dbReference type="Pfam" id="PF22613">
    <property type="entry name" value="Transketolase_C_1"/>
    <property type="match status" value="1"/>
</dbReference>
<protein>
    <recommendedName>
        <fullName evidence="4 9">Pyruvate dehydrogenase E1 component</fullName>
        <ecNumber evidence="3 9">1.2.4.1</ecNumber>
    </recommendedName>
</protein>
<evidence type="ECO:0000256" key="9">
    <source>
        <dbReference type="PIRNR" id="PIRNR000156"/>
    </source>
</evidence>
<evidence type="ECO:0000256" key="5">
    <source>
        <dbReference type="ARBA" id="ARBA00023002"/>
    </source>
</evidence>
<keyword evidence="5 9" id="KW-0560">Oxidoreductase</keyword>
<dbReference type="PIRSF" id="PIRSF000156">
    <property type="entry name" value="Pyruvate_dh_E1"/>
    <property type="match status" value="1"/>
</dbReference>
<feature type="domain" description="Transketolase-like C-terminal" evidence="14">
    <location>
        <begin position="729"/>
        <end position="860"/>
    </location>
</feature>
<dbReference type="InterPro" id="IPR051157">
    <property type="entry name" value="PDH/Transketolase"/>
</dbReference>
<reference evidence="15" key="1">
    <citation type="submission" date="2016-01" db="EMBL/GenBank/DDBJ databases">
        <authorList>
            <person name="Peeters C."/>
        </authorList>
    </citation>
    <scope>NUCLEOTIDE SEQUENCE</scope>
    <source>
        <strain evidence="15">LMG 29320</strain>
    </source>
</reference>
<gene>
    <name evidence="15" type="ORF">AWB77_04729</name>
</gene>
<keyword evidence="10" id="KW-0479">Metal-binding</keyword>
<dbReference type="Pfam" id="PF00456">
    <property type="entry name" value="Transketolase_N"/>
    <property type="match status" value="1"/>
</dbReference>
<keyword evidence="16" id="KW-1185">Reference proteome</keyword>
<organism evidence="15 16">
    <name type="scientific">Caballeronia fortuita</name>
    <dbReference type="NCBI Taxonomy" id="1777138"/>
    <lineage>
        <taxon>Bacteria</taxon>
        <taxon>Pseudomonadati</taxon>
        <taxon>Pseudomonadota</taxon>
        <taxon>Betaproteobacteria</taxon>
        <taxon>Burkholderiales</taxon>
        <taxon>Burkholderiaceae</taxon>
        <taxon>Caballeronia</taxon>
    </lineage>
</organism>
<dbReference type="InterPro" id="IPR029061">
    <property type="entry name" value="THDP-binding"/>
</dbReference>
<comment type="caution">
    <text evidence="15">The sequence shown here is derived from an EMBL/GenBank/DDBJ whole genome shotgun (WGS) entry which is preliminary data.</text>
</comment>
<dbReference type="InterPro" id="IPR004660">
    <property type="entry name" value="PDH_E1"/>
</dbReference>
<comment type="catalytic activity">
    <reaction evidence="8 9">
        <text>N(6)-[(R)-lipoyl]-L-lysyl-[protein] + pyruvate + H(+) = N(6)-[(R)-S(8)-acetyldihydrolipoyl]-L-lysyl-[protein] + CO2</text>
        <dbReference type="Rhea" id="RHEA:19189"/>
        <dbReference type="Rhea" id="RHEA-COMP:10474"/>
        <dbReference type="Rhea" id="RHEA-COMP:10478"/>
        <dbReference type="ChEBI" id="CHEBI:15361"/>
        <dbReference type="ChEBI" id="CHEBI:15378"/>
        <dbReference type="ChEBI" id="CHEBI:16526"/>
        <dbReference type="ChEBI" id="CHEBI:83099"/>
        <dbReference type="ChEBI" id="CHEBI:83111"/>
        <dbReference type="EC" id="1.2.4.1"/>
    </reaction>
</comment>
<evidence type="ECO:0000313" key="16">
    <source>
        <dbReference type="Proteomes" id="UP000054903"/>
    </source>
</evidence>
<accession>A0A158CZV6</accession>
<dbReference type="RefSeq" id="WP_061136831.1">
    <property type="nucleotide sequence ID" value="NZ_FCNX02000013.1"/>
</dbReference>
<dbReference type="GO" id="GO:0004739">
    <property type="term" value="F:pyruvate dehydrogenase (acetyl-transferring) activity"/>
    <property type="evidence" value="ECO:0007669"/>
    <property type="project" value="UniProtKB-EC"/>
</dbReference>
<comment type="cofactor">
    <cofactor evidence="1 9">
        <name>thiamine diphosphate</name>
        <dbReference type="ChEBI" id="CHEBI:58937"/>
    </cofactor>
</comment>
<evidence type="ECO:0000313" key="15">
    <source>
        <dbReference type="EMBL" id="SAK87873.1"/>
    </source>
</evidence>
<evidence type="ECO:0000256" key="3">
    <source>
        <dbReference type="ARBA" id="ARBA00012281"/>
    </source>
</evidence>
<feature type="binding site" evidence="10">
    <location>
        <position position="272"/>
    </location>
    <ligand>
        <name>Mg(2+)</name>
        <dbReference type="ChEBI" id="CHEBI:18420"/>
    </ligand>
</feature>
<evidence type="ECO:0000259" key="14">
    <source>
        <dbReference type="Pfam" id="PF22613"/>
    </source>
</evidence>
<dbReference type="FunFam" id="3.40.50.970:FF:000011">
    <property type="entry name" value="Pyruvate dehydrogenase E1 component"/>
    <property type="match status" value="1"/>
</dbReference>
<evidence type="ECO:0000256" key="11">
    <source>
        <dbReference type="SAM" id="MobiDB-lite"/>
    </source>
</evidence>
<sequence>MTDLSSGTTQLLSIAKGREDTDPGETAEWLEALDAVVAHVGRERAQYLFDRLAEHALSVGVESARARATPYANTIPVAQQPRYPGNLDIEEKLAAVLRWNALAMVVRANRAYGELGGHIASYASASDLFEVGFNHFFKAADDNNGGDIVYFQPHSSPGVYARAFLEGFLDEEHLKHYRREIAGPGLCSYPHPWLMPDFWQFPTGSMGIGPINSIYQARFMRYVQNRDLLRTEGRKVWGFFGDGEMDEPEAIGALSLAAREQLDNLVFVINCNLQRLDGPVRSNGRIVDELEAQFTGAGWDVIKVLWGSDWDALFARDRNNALLRAFAHTVDGQFQTFSANDGRYNRERFFGQNPELAALVAHMSDEDIDRLRRGGHDVRKLHAAYAKALSHKGQPTVILAKTMKGFGMGTVGQGRMTTHQQKKLDLDDLKQFRDRFRLPLSDDDVEQLKFYKPGDDAPEMRYLHERRAALGGYLPRRRAKASHGITPPALDTWGQFALDASGKEMSTTMAFVRMLGSLLKDKTLGPRVVPVVADEARTFGMANLFRQVGIYSPLGQLYEPEDMGSMLYYREDTRGQILEEGISEAGAVSSWIAAATSYSVHDLPMLPFYIYYSMFGFQRIGDLIFAAADQRSRGFLIGATAGRTTLGGEGLQHQDGTSHLSASTIPNCRAYDPAFAYEVAAIVDEGMQEMMERQHDVFYYITVTNENYAQPSAPGGALDAPTREGILRGIYRIGGDAKEAQVQLLGSGAILNEAIAARTMLKEDWNIDAAVWSVTSYTELHRDGASCERAARLSDDDTPVPFVTRALEASRGPVIAATDYVRAVPELIRAYVPGRYVTLGTDGFGRSDTRQSLRAFFEVDRVSIVIAALKSLADEGVIEKQTLKAARERYGKTQEAQDAPWLR</sequence>
<proteinExistence type="predicted"/>
<keyword evidence="7 9" id="KW-0670">Pyruvate</keyword>
<evidence type="ECO:0000256" key="10">
    <source>
        <dbReference type="PIRSR" id="PIRSR000156-1"/>
    </source>
</evidence>
<evidence type="ECO:0000256" key="7">
    <source>
        <dbReference type="ARBA" id="ARBA00023317"/>
    </source>
</evidence>
<keyword evidence="6 9" id="KW-0786">Thiamine pyrophosphate</keyword>
<dbReference type="STRING" id="1777138.AWB77_04729"/>
<evidence type="ECO:0000259" key="13">
    <source>
        <dbReference type="Pfam" id="PF17831"/>
    </source>
</evidence>
<dbReference type="InterPro" id="IPR035807">
    <property type="entry name" value="PDC_E1_N"/>
</dbReference>
<dbReference type="EC" id="1.2.4.1" evidence="3 9"/>
<evidence type="ECO:0000256" key="4">
    <source>
        <dbReference type="ARBA" id="ARBA00017172"/>
    </source>
</evidence>
<dbReference type="OrthoDB" id="9759664at2"/>